<accession>A0A5B7HCP4</accession>
<evidence type="ECO:0000259" key="2">
    <source>
        <dbReference type="PROSITE" id="PS50879"/>
    </source>
</evidence>
<dbReference type="SUPFAM" id="SSF53098">
    <property type="entry name" value="Ribonuclease H-like"/>
    <property type="match status" value="1"/>
</dbReference>
<dbReference type="GO" id="GO:0003676">
    <property type="term" value="F:nucleic acid binding"/>
    <property type="evidence" value="ECO:0007669"/>
    <property type="project" value="InterPro"/>
</dbReference>
<dbReference type="Gene3D" id="3.30.420.10">
    <property type="entry name" value="Ribonuclease H-like superfamily/Ribonuclease H"/>
    <property type="match status" value="1"/>
</dbReference>
<gene>
    <name evidence="3" type="ORF">E2C01_061262</name>
</gene>
<evidence type="ECO:0000313" key="4">
    <source>
        <dbReference type="Proteomes" id="UP000324222"/>
    </source>
</evidence>
<dbReference type="CDD" id="cd09276">
    <property type="entry name" value="Rnase_HI_RT_non_LTR"/>
    <property type="match status" value="1"/>
</dbReference>
<organism evidence="3 4">
    <name type="scientific">Portunus trituberculatus</name>
    <name type="common">Swimming crab</name>
    <name type="synonym">Neptunus trituberculatus</name>
    <dbReference type="NCBI Taxonomy" id="210409"/>
    <lineage>
        <taxon>Eukaryota</taxon>
        <taxon>Metazoa</taxon>
        <taxon>Ecdysozoa</taxon>
        <taxon>Arthropoda</taxon>
        <taxon>Crustacea</taxon>
        <taxon>Multicrustacea</taxon>
        <taxon>Malacostraca</taxon>
        <taxon>Eumalacostraca</taxon>
        <taxon>Eucarida</taxon>
        <taxon>Decapoda</taxon>
        <taxon>Pleocyemata</taxon>
        <taxon>Brachyura</taxon>
        <taxon>Eubrachyura</taxon>
        <taxon>Portunoidea</taxon>
        <taxon>Portunidae</taxon>
        <taxon>Portuninae</taxon>
        <taxon>Portunus</taxon>
    </lineage>
</organism>
<proteinExistence type="predicted"/>
<name>A0A5B7HCP4_PORTR</name>
<feature type="domain" description="RNase H type-1" evidence="2">
    <location>
        <begin position="55"/>
        <end position="191"/>
    </location>
</feature>
<feature type="region of interest" description="Disordered" evidence="1">
    <location>
        <begin position="1"/>
        <end position="29"/>
    </location>
</feature>
<dbReference type="PANTHER" id="PTHR47723">
    <property type="entry name" value="OS05G0353850 PROTEIN"/>
    <property type="match status" value="1"/>
</dbReference>
<evidence type="ECO:0000256" key="1">
    <source>
        <dbReference type="SAM" id="MobiDB-lite"/>
    </source>
</evidence>
<dbReference type="InterPro" id="IPR053151">
    <property type="entry name" value="RNase_H-like"/>
</dbReference>
<sequence>MLSSSEEEERTEEEREAEGDEKEEEEEEEPQDLRVWWMVRWVCQLLGYAPTTRPARLAIHVYCDGSVNDNRSGYGLFIRNYISANHYTDTEVSRRLPAHMSSTRAELYAVLEALRIVTPLHKNVYLFVDSVAALHALQSTSPTACDLVNKCLDLIHALEGAGAAVHFTWIPSHVGIPLNEKADRLAQCALQDNTVDPGTEYTLGYVKSNIKDFVLSSISDQLVLCCHRGSGTSLHYARVSQSCAYTYGRHCITRQGGNEAQIRLQTLLGSQCFSWCVLCAAPKEHTLHYIMECPLIAKFRPQSQHNLYTLIDHFLDSTTLMDILKEYPQFAPRL</sequence>
<dbReference type="InterPro" id="IPR002156">
    <property type="entry name" value="RNaseH_domain"/>
</dbReference>
<reference evidence="3 4" key="1">
    <citation type="submission" date="2019-05" db="EMBL/GenBank/DDBJ databases">
        <title>Another draft genome of Portunus trituberculatus and its Hox gene families provides insights of decapod evolution.</title>
        <authorList>
            <person name="Jeong J.-H."/>
            <person name="Song I."/>
            <person name="Kim S."/>
            <person name="Choi T."/>
            <person name="Kim D."/>
            <person name="Ryu S."/>
            <person name="Kim W."/>
        </authorList>
    </citation>
    <scope>NUCLEOTIDE SEQUENCE [LARGE SCALE GENOMIC DNA]</scope>
    <source>
        <tissue evidence="3">Muscle</tissue>
    </source>
</reference>
<dbReference type="GO" id="GO:0004523">
    <property type="term" value="F:RNA-DNA hybrid ribonuclease activity"/>
    <property type="evidence" value="ECO:0007669"/>
    <property type="project" value="InterPro"/>
</dbReference>
<dbReference type="Proteomes" id="UP000324222">
    <property type="component" value="Unassembled WGS sequence"/>
</dbReference>
<comment type="caution">
    <text evidence="3">The sequence shown here is derived from an EMBL/GenBank/DDBJ whole genome shotgun (WGS) entry which is preliminary data.</text>
</comment>
<dbReference type="PROSITE" id="PS50879">
    <property type="entry name" value="RNASE_H_1"/>
    <property type="match status" value="1"/>
</dbReference>
<dbReference type="InterPro" id="IPR012337">
    <property type="entry name" value="RNaseH-like_sf"/>
</dbReference>
<dbReference type="EMBL" id="VSRR010025771">
    <property type="protein sequence ID" value="MPC67097.1"/>
    <property type="molecule type" value="Genomic_DNA"/>
</dbReference>
<keyword evidence="4" id="KW-1185">Reference proteome</keyword>
<evidence type="ECO:0000313" key="3">
    <source>
        <dbReference type="EMBL" id="MPC67097.1"/>
    </source>
</evidence>
<dbReference type="AlphaFoldDB" id="A0A5B7HCP4"/>
<dbReference type="OrthoDB" id="6379915at2759"/>
<dbReference type="PANTHER" id="PTHR47723:SF19">
    <property type="entry name" value="POLYNUCLEOTIDYL TRANSFERASE, RIBONUCLEASE H-LIKE SUPERFAMILY PROTEIN"/>
    <property type="match status" value="1"/>
</dbReference>
<dbReference type="Pfam" id="PF00075">
    <property type="entry name" value="RNase_H"/>
    <property type="match status" value="1"/>
</dbReference>
<dbReference type="InterPro" id="IPR036397">
    <property type="entry name" value="RNaseH_sf"/>
</dbReference>
<protein>
    <recommendedName>
        <fullName evidence="2">RNase H type-1 domain-containing protein</fullName>
    </recommendedName>
</protein>